<comment type="caution">
    <text evidence="2">The sequence shown here is derived from an EMBL/GenBank/DDBJ whole genome shotgun (WGS) entry which is preliminary data.</text>
</comment>
<protein>
    <recommendedName>
        <fullName evidence="1">RNase H type-1 domain-containing protein</fullName>
    </recommendedName>
</protein>
<evidence type="ECO:0000259" key="1">
    <source>
        <dbReference type="Pfam" id="PF13456"/>
    </source>
</evidence>
<proteinExistence type="predicted"/>
<dbReference type="PANTHER" id="PTHR34023">
    <property type="entry name" value="RNASE H DOMAIN-CONTAINING PROTEIN"/>
    <property type="match status" value="1"/>
</dbReference>
<keyword evidence="3" id="KW-1185">Reference proteome</keyword>
<dbReference type="GO" id="GO:0003676">
    <property type="term" value="F:nucleic acid binding"/>
    <property type="evidence" value="ECO:0007669"/>
    <property type="project" value="InterPro"/>
</dbReference>
<feature type="domain" description="RNase H type-1" evidence="1">
    <location>
        <begin position="2"/>
        <end position="74"/>
    </location>
</feature>
<dbReference type="Proteomes" id="UP001154282">
    <property type="component" value="Unassembled WGS sequence"/>
</dbReference>
<accession>A0AAV0I4U9</accession>
<dbReference type="PANTHER" id="PTHR34023:SF4">
    <property type="entry name" value="RNASE H TYPE-1 DOMAIN-CONTAINING PROTEIN"/>
    <property type="match status" value="1"/>
</dbReference>
<name>A0AAV0I4U9_9ROSI</name>
<feature type="non-terminal residue" evidence="2">
    <location>
        <position position="1"/>
    </location>
</feature>
<dbReference type="Gene3D" id="3.30.420.10">
    <property type="entry name" value="Ribonuclease H-like superfamily/Ribonuclease H"/>
    <property type="match status" value="1"/>
</dbReference>
<dbReference type="EMBL" id="CAMGYJ010000003">
    <property type="protein sequence ID" value="CAI0392113.1"/>
    <property type="molecule type" value="Genomic_DNA"/>
</dbReference>
<dbReference type="AlphaFoldDB" id="A0AAV0I4U9"/>
<dbReference type="InterPro" id="IPR044730">
    <property type="entry name" value="RNase_H-like_dom_plant"/>
</dbReference>
<dbReference type="SUPFAM" id="SSF53098">
    <property type="entry name" value="Ribonuclease H-like"/>
    <property type="match status" value="1"/>
</dbReference>
<dbReference type="GO" id="GO:0004523">
    <property type="term" value="F:RNA-DNA hybrid ribonuclease activity"/>
    <property type="evidence" value="ECO:0007669"/>
    <property type="project" value="InterPro"/>
</dbReference>
<dbReference type="CDD" id="cd06222">
    <property type="entry name" value="RNase_H_like"/>
    <property type="match status" value="1"/>
</dbReference>
<organism evidence="2 3">
    <name type="scientific">Linum tenue</name>
    <dbReference type="NCBI Taxonomy" id="586396"/>
    <lineage>
        <taxon>Eukaryota</taxon>
        <taxon>Viridiplantae</taxon>
        <taxon>Streptophyta</taxon>
        <taxon>Embryophyta</taxon>
        <taxon>Tracheophyta</taxon>
        <taxon>Spermatophyta</taxon>
        <taxon>Magnoliopsida</taxon>
        <taxon>eudicotyledons</taxon>
        <taxon>Gunneridae</taxon>
        <taxon>Pentapetalae</taxon>
        <taxon>rosids</taxon>
        <taxon>fabids</taxon>
        <taxon>Malpighiales</taxon>
        <taxon>Linaceae</taxon>
        <taxon>Linum</taxon>
    </lineage>
</organism>
<reference evidence="2" key="1">
    <citation type="submission" date="2022-08" db="EMBL/GenBank/DDBJ databases">
        <authorList>
            <person name="Gutierrez-Valencia J."/>
        </authorList>
    </citation>
    <scope>NUCLEOTIDE SEQUENCE</scope>
</reference>
<dbReference type="InterPro" id="IPR036397">
    <property type="entry name" value="RNaseH_sf"/>
</dbReference>
<sequence length="113" mass="13042">VEGLQLGWDAGYRHVRLELDSACALQLLRSTDYEEHHHAAIIDRALELLTRQWDVEIAHVYREGNKCADYLASRGHHSSLGIHMFPILDPILCNWILYDVQGITEPRVILNER</sequence>
<evidence type="ECO:0000313" key="2">
    <source>
        <dbReference type="EMBL" id="CAI0392113.1"/>
    </source>
</evidence>
<evidence type="ECO:0000313" key="3">
    <source>
        <dbReference type="Proteomes" id="UP001154282"/>
    </source>
</evidence>
<gene>
    <name evidence="2" type="ORF">LITE_LOCUS7411</name>
</gene>
<dbReference type="InterPro" id="IPR002156">
    <property type="entry name" value="RNaseH_domain"/>
</dbReference>
<dbReference type="InterPro" id="IPR012337">
    <property type="entry name" value="RNaseH-like_sf"/>
</dbReference>
<dbReference type="Pfam" id="PF13456">
    <property type="entry name" value="RVT_3"/>
    <property type="match status" value="1"/>
</dbReference>